<keyword evidence="1" id="KW-0378">Hydrolase</keyword>
<keyword evidence="4" id="KW-1185">Reference proteome</keyword>
<dbReference type="PANTHER" id="PTHR48081:SF8">
    <property type="entry name" value="ALPHA_BETA HYDROLASE FOLD-3 DOMAIN-CONTAINING PROTEIN-RELATED"/>
    <property type="match status" value="1"/>
</dbReference>
<dbReference type="InterPro" id="IPR050300">
    <property type="entry name" value="GDXG_lipolytic_enzyme"/>
</dbReference>
<evidence type="ECO:0000259" key="2">
    <source>
        <dbReference type="Pfam" id="PF07859"/>
    </source>
</evidence>
<dbReference type="STRING" id="29364.SAMN04487772_11842"/>
<organism evidence="3 4">
    <name type="scientific">[Clostridium] polysaccharolyticum</name>
    <dbReference type="NCBI Taxonomy" id="29364"/>
    <lineage>
        <taxon>Bacteria</taxon>
        <taxon>Bacillati</taxon>
        <taxon>Bacillota</taxon>
        <taxon>Clostridia</taxon>
        <taxon>Lachnospirales</taxon>
        <taxon>Lachnospiraceae</taxon>
    </lineage>
</organism>
<proteinExistence type="predicted"/>
<gene>
    <name evidence="3" type="ORF">SAMN04487772_11842</name>
</gene>
<dbReference type="SUPFAM" id="SSF53474">
    <property type="entry name" value="alpha/beta-Hydrolases"/>
    <property type="match status" value="1"/>
</dbReference>
<evidence type="ECO:0000313" key="4">
    <source>
        <dbReference type="Proteomes" id="UP000199800"/>
    </source>
</evidence>
<dbReference type="OrthoDB" id="24847at2"/>
<evidence type="ECO:0000256" key="1">
    <source>
        <dbReference type="ARBA" id="ARBA00022801"/>
    </source>
</evidence>
<name>A0A1I0E531_9FIRM</name>
<accession>A0A1I0E531</accession>
<sequence length="308" mass="35068">MEKVTFHEIKELLEIERKKLKQQNCDISDVLKLNFAFPAMLFKSKNMQIDKVFLQKIIVSGVPCQIIRHPEADSKRKILYLHGGAFVCGNIEDYLHFCSELSKRTKCEIVFPEYRLAPQNPFPAASDDCFAVYNGLVQNCSNEEKLYIAGDSAGATLSLVTLFQVMEQNIKKPDAVVTICVSVDEERNAASWKTNRDVDFTLGIFAQHLVQDKGRHSVYLQGYSPKDKMASPIHGNFKDFPPVLIQVSNKECLRDDSLLLYLKMCDALVDVELEVYDNVPHVWHLYTPFLEEATVAIDKIGEFLQKRG</sequence>
<dbReference type="Gene3D" id="3.40.50.1820">
    <property type="entry name" value="alpha/beta hydrolase"/>
    <property type="match status" value="1"/>
</dbReference>
<evidence type="ECO:0000313" key="3">
    <source>
        <dbReference type="EMBL" id="SET39743.1"/>
    </source>
</evidence>
<dbReference type="AlphaFoldDB" id="A0A1I0E531"/>
<dbReference type="InterPro" id="IPR029058">
    <property type="entry name" value="AB_hydrolase_fold"/>
</dbReference>
<dbReference type="InterPro" id="IPR013094">
    <property type="entry name" value="AB_hydrolase_3"/>
</dbReference>
<protein>
    <submittedName>
        <fullName evidence="3">Acetyl esterase/lipase</fullName>
    </submittedName>
</protein>
<reference evidence="3 4" key="1">
    <citation type="submission" date="2016-10" db="EMBL/GenBank/DDBJ databases">
        <authorList>
            <person name="de Groot N.N."/>
        </authorList>
    </citation>
    <scope>NUCLEOTIDE SEQUENCE [LARGE SCALE GENOMIC DNA]</scope>
    <source>
        <strain evidence="3 4">DSM 1801</strain>
    </source>
</reference>
<dbReference type="PANTHER" id="PTHR48081">
    <property type="entry name" value="AB HYDROLASE SUPERFAMILY PROTEIN C4A8.06C"/>
    <property type="match status" value="1"/>
</dbReference>
<dbReference type="Proteomes" id="UP000199800">
    <property type="component" value="Unassembled WGS sequence"/>
</dbReference>
<dbReference type="RefSeq" id="WP_092478373.1">
    <property type="nucleotide sequence ID" value="NZ_FOHN01000018.1"/>
</dbReference>
<dbReference type="GO" id="GO:0016787">
    <property type="term" value="F:hydrolase activity"/>
    <property type="evidence" value="ECO:0007669"/>
    <property type="project" value="UniProtKB-KW"/>
</dbReference>
<feature type="domain" description="Alpha/beta hydrolase fold-3" evidence="2">
    <location>
        <begin position="78"/>
        <end position="284"/>
    </location>
</feature>
<dbReference type="Pfam" id="PF07859">
    <property type="entry name" value="Abhydrolase_3"/>
    <property type="match status" value="1"/>
</dbReference>
<dbReference type="EMBL" id="FOHN01000018">
    <property type="protein sequence ID" value="SET39743.1"/>
    <property type="molecule type" value="Genomic_DNA"/>
</dbReference>